<name>A0A5S5AJB5_9FIRM</name>
<dbReference type="RefSeq" id="WP_148867663.1">
    <property type="nucleotide sequence ID" value="NZ_VNHO01000024.1"/>
</dbReference>
<gene>
    <name evidence="1" type="ORF">LZ11_01964</name>
</gene>
<sequence length="86" mass="9717">MRDEIQKIQELFNEDVFKKINVKSSSGNPFAVILPLITLLISKNVAFTIEFQPETVNNFATLTITITPSQRVSFSVEFTICNPIII</sequence>
<comment type="caution">
    <text evidence="1">The sequence shown here is derived from an EMBL/GenBank/DDBJ whole genome shotgun (WGS) entry which is preliminary data.</text>
</comment>
<dbReference type="EMBL" id="VNHO01000024">
    <property type="protein sequence ID" value="TYP50909.1"/>
    <property type="molecule type" value="Genomic_DNA"/>
</dbReference>
<evidence type="ECO:0000313" key="1">
    <source>
        <dbReference type="EMBL" id="TYP50909.1"/>
    </source>
</evidence>
<protein>
    <submittedName>
        <fullName evidence="1">Uncharacterized protein</fullName>
    </submittedName>
</protein>
<proteinExistence type="predicted"/>
<evidence type="ECO:0000313" key="2">
    <source>
        <dbReference type="Proteomes" id="UP000322294"/>
    </source>
</evidence>
<reference evidence="1 2" key="1">
    <citation type="submission" date="2019-07" db="EMBL/GenBank/DDBJ databases">
        <title>Genomic Encyclopedia of Type Strains, Phase I: the one thousand microbial genomes (KMG-I) project.</title>
        <authorList>
            <person name="Kyrpides N."/>
        </authorList>
    </citation>
    <scope>NUCLEOTIDE SEQUENCE [LARGE SCALE GENOMIC DNA]</scope>
    <source>
        <strain evidence="1 2">DSM 16647</strain>
    </source>
</reference>
<accession>A0A5S5AJB5</accession>
<dbReference type="Proteomes" id="UP000322294">
    <property type="component" value="Unassembled WGS sequence"/>
</dbReference>
<keyword evidence="2" id="KW-1185">Reference proteome</keyword>
<dbReference type="OrthoDB" id="9941750at2"/>
<organism evidence="1 2">
    <name type="scientific">Thermosediminibacter litoriperuensis</name>
    <dbReference type="NCBI Taxonomy" id="291989"/>
    <lineage>
        <taxon>Bacteria</taxon>
        <taxon>Bacillati</taxon>
        <taxon>Bacillota</taxon>
        <taxon>Clostridia</taxon>
        <taxon>Thermosediminibacterales</taxon>
        <taxon>Thermosediminibacteraceae</taxon>
        <taxon>Thermosediminibacter</taxon>
    </lineage>
</organism>
<dbReference type="AlphaFoldDB" id="A0A5S5AJB5"/>